<dbReference type="SUPFAM" id="SSF56214">
    <property type="entry name" value="4'-phosphopantetheinyl transferase"/>
    <property type="match status" value="2"/>
</dbReference>
<dbReference type="Proteomes" id="UP000502004">
    <property type="component" value="Chromosome"/>
</dbReference>
<evidence type="ECO:0000313" key="5">
    <source>
        <dbReference type="Proteomes" id="UP000502004"/>
    </source>
</evidence>
<dbReference type="InterPro" id="IPR050559">
    <property type="entry name" value="P-Pant_transferase_sf"/>
</dbReference>
<comment type="similarity">
    <text evidence="1">Belongs to the P-Pant transferase superfamily. Gsp/Sfp/HetI/AcpT family.</text>
</comment>
<gene>
    <name evidence="4" type="ORF">E4K63_03865</name>
</gene>
<dbReference type="InterPro" id="IPR008278">
    <property type="entry name" value="4-PPantetheinyl_Trfase_dom"/>
</dbReference>
<dbReference type="Pfam" id="PF01648">
    <property type="entry name" value="ACPS"/>
    <property type="match status" value="1"/>
</dbReference>
<evidence type="ECO:0000313" key="4">
    <source>
        <dbReference type="EMBL" id="QIV96011.1"/>
    </source>
</evidence>
<reference evidence="4 5" key="1">
    <citation type="submission" date="2019-03" db="EMBL/GenBank/DDBJ databases">
        <title>Complete Genome Sequence of Allofrancisella inopinata Strain SYSU YG23 Isolated from Water-Cooling Systems in China.</title>
        <authorList>
            <person name="Ohrman C."/>
            <person name="Uneklint I."/>
            <person name="Sjodin A."/>
        </authorList>
    </citation>
    <scope>NUCLEOTIDE SEQUENCE [LARGE SCALE GENOMIC DNA]</scope>
    <source>
        <strain evidence="4 5">SYSU YG23</strain>
    </source>
</reference>
<organism evidence="4 5">
    <name type="scientific">Allofrancisella inopinata</name>
    <dbReference type="NCBI Taxonomy" id="1085647"/>
    <lineage>
        <taxon>Bacteria</taxon>
        <taxon>Pseudomonadati</taxon>
        <taxon>Pseudomonadota</taxon>
        <taxon>Gammaproteobacteria</taxon>
        <taxon>Thiotrichales</taxon>
        <taxon>Francisellaceae</taxon>
        <taxon>Allofrancisella</taxon>
    </lineage>
</organism>
<keyword evidence="5" id="KW-1185">Reference proteome</keyword>
<protein>
    <submittedName>
        <fullName evidence="4">4'-phosphopantetheinyl transferase superfamily protein</fullName>
    </submittedName>
</protein>
<dbReference type="GO" id="GO:0000287">
    <property type="term" value="F:magnesium ion binding"/>
    <property type="evidence" value="ECO:0007669"/>
    <property type="project" value="InterPro"/>
</dbReference>
<evidence type="ECO:0000256" key="2">
    <source>
        <dbReference type="ARBA" id="ARBA00022679"/>
    </source>
</evidence>
<dbReference type="EMBL" id="CP038241">
    <property type="protein sequence ID" value="QIV96011.1"/>
    <property type="molecule type" value="Genomic_DNA"/>
</dbReference>
<dbReference type="Gene3D" id="3.90.470.20">
    <property type="entry name" value="4'-phosphopantetheinyl transferase domain"/>
    <property type="match status" value="1"/>
</dbReference>
<dbReference type="GO" id="GO:0019878">
    <property type="term" value="P:lysine biosynthetic process via aminoadipic acid"/>
    <property type="evidence" value="ECO:0007669"/>
    <property type="project" value="TreeGrafter"/>
</dbReference>
<dbReference type="PANTHER" id="PTHR12215">
    <property type="entry name" value="PHOSPHOPANTETHEINE TRANSFERASE"/>
    <property type="match status" value="1"/>
</dbReference>
<keyword evidence="2 4" id="KW-0808">Transferase</keyword>
<name>A0AAE6YI97_9GAMM</name>
<evidence type="ECO:0000256" key="1">
    <source>
        <dbReference type="ARBA" id="ARBA00010990"/>
    </source>
</evidence>
<proteinExistence type="inferred from homology"/>
<dbReference type="InterPro" id="IPR037143">
    <property type="entry name" value="4-PPantetheinyl_Trfase_dom_sf"/>
</dbReference>
<dbReference type="GO" id="GO:0005829">
    <property type="term" value="C:cytosol"/>
    <property type="evidence" value="ECO:0007669"/>
    <property type="project" value="TreeGrafter"/>
</dbReference>
<evidence type="ECO:0000259" key="3">
    <source>
        <dbReference type="Pfam" id="PF01648"/>
    </source>
</evidence>
<accession>A0AAE6YI97</accession>
<dbReference type="KEGG" id="aii:E4K63_03865"/>
<sequence length="219" mass="26189">MCVLTKFNYHQKNIEGTDLFLLDVNDNKHLVDESIIPDNQLSDIQKYKIEFDHLKRLVSRSFLYIYLESKYQISNYELTYNEYKKPYLKFHQNINFSISYSKEYILIAVSDKCQVGTDIEYIDKSINHNELKDVIMHPEEISHYNQLKEDLDKINFFFEVFNIKESIIKGLGIGLYFDIKNINILNNHKTKLFHNIFKILQANFKTSLYLNKLNKSRHI</sequence>
<dbReference type="PANTHER" id="PTHR12215:SF10">
    <property type="entry name" value="L-AMINOADIPATE-SEMIALDEHYDE DEHYDROGENASE-PHOSPHOPANTETHEINYL TRANSFERASE"/>
    <property type="match status" value="1"/>
</dbReference>
<feature type="domain" description="4'-phosphopantetheinyl transferase" evidence="3">
    <location>
        <begin position="114"/>
        <end position="197"/>
    </location>
</feature>
<dbReference type="AlphaFoldDB" id="A0AAE6YI97"/>
<dbReference type="GO" id="GO:0008897">
    <property type="term" value="F:holo-[acyl-carrier-protein] synthase activity"/>
    <property type="evidence" value="ECO:0007669"/>
    <property type="project" value="InterPro"/>
</dbReference>